<dbReference type="Gene3D" id="1.10.287.1120">
    <property type="entry name" value="Bipartite methylase S protein"/>
    <property type="match status" value="2"/>
</dbReference>
<feature type="domain" description="Type I restriction modification DNA specificity" evidence="4">
    <location>
        <begin position="15"/>
        <end position="194"/>
    </location>
</feature>
<dbReference type="SUPFAM" id="SSF116734">
    <property type="entry name" value="DNA methylase specificity domain"/>
    <property type="match status" value="2"/>
</dbReference>
<dbReference type="GO" id="GO:0009307">
    <property type="term" value="P:DNA restriction-modification system"/>
    <property type="evidence" value="ECO:0007669"/>
    <property type="project" value="UniProtKB-KW"/>
</dbReference>
<dbReference type="AlphaFoldDB" id="A0A366AWW2"/>
<dbReference type="CDD" id="cd17274">
    <property type="entry name" value="RMtype1_S_Eco540ANI-TRD1-CR1_like"/>
    <property type="match status" value="1"/>
</dbReference>
<sequence length="390" mass="44481">METVQPKLRFPDFKDNWDNRKLGQFTQWASGGTPPKDNVNYWNGDIAWISASSMRGLEYTNSELKITLEGLQKGSKLAKKGDLLLLVRGSMLFNKIPIGIAGIDVSFNQDLKSISVDNQVSNSKYILQWFFHSEPKVLNMVTGTGIGAGKLDLSDLKDLNINLPSLKEQTRIANFLSSVDEKLNLLKEKKALLEDYKKGIMQKIFNQEIRFKDDNGNDFEEWEEKSLGECLNFEQPTKYLVDSTDYNDSFKTPVLTAGKTFILGYTDEVNGIFKKEELPVIIFDDFTTATQFVNFPFKAKSSAMKILKAKENICIKFIYESMQNLKFEVGGHGRHWISIYSNLFIDLPTLKEQTKIANFFSAIDEKIALVSNQIQDTQEYKKGLLQQMFV</sequence>
<dbReference type="GO" id="GO:0004519">
    <property type="term" value="F:endonuclease activity"/>
    <property type="evidence" value="ECO:0007669"/>
    <property type="project" value="UniProtKB-KW"/>
</dbReference>
<organism evidence="5 6">
    <name type="scientific">Flavobacterium psychrolimnae</name>
    <dbReference type="NCBI Taxonomy" id="249351"/>
    <lineage>
        <taxon>Bacteria</taxon>
        <taxon>Pseudomonadati</taxon>
        <taxon>Bacteroidota</taxon>
        <taxon>Flavobacteriia</taxon>
        <taxon>Flavobacteriales</taxon>
        <taxon>Flavobacteriaceae</taxon>
        <taxon>Flavobacterium</taxon>
    </lineage>
</organism>
<evidence type="ECO:0000259" key="4">
    <source>
        <dbReference type="Pfam" id="PF01420"/>
    </source>
</evidence>
<dbReference type="PANTHER" id="PTHR30408:SF12">
    <property type="entry name" value="TYPE I RESTRICTION ENZYME MJAVIII SPECIFICITY SUBUNIT"/>
    <property type="match status" value="1"/>
</dbReference>
<keyword evidence="5" id="KW-0255">Endonuclease</keyword>
<comment type="caution">
    <text evidence="5">The sequence shown here is derived from an EMBL/GenBank/DDBJ whole genome shotgun (WGS) entry which is preliminary data.</text>
</comment>
<keyword evidence="2" id="KW-0680">Restriction system</keyword>
<dbReference type="CDD" id="cd17249">
    <property type="entry name" value="RMtype1_S_EcoR124I-TRD2-CR2_like"/>
    <property type="match status" value="1"/>
</dbReference>
<dbReference type="GO" id="GO:0003677">
    <property type="term" value="F:DNA binding"/>
    <property type="evidence" value="ECO:0007669"/>
    <property type="project" value="UniProtKB-KW"/>
</dbReference>
<dbReference type="InterPro" id="IPR000055">
    <property type="entry name" value="Restrct_endonuc_typeI_TRD"/>
</dbReference>
<name>A0A366AWW2_9FLAO</name>
<evidence type="ECO:0000256" key="2">
    <source>
        <dbReference type="ARBA" id="ARBA00022747"/>
    </source>
</evidence>
<dbReference type="PANTHER" id="PTHR30408">
    <property type="entry name" value="TYPE-1 RESTRICTION ENZYME ECOKI SPECIFICITY PROTEIN"/>
    <property type="match status" value="1"/>
</dbReference>
<reference evidence="5 6" key="1">
    <citation type="submission" date="2018-07" db="EMBL/GenBank/DDBJ databases">
        <title>Complete genome sequence of Flavobacterium psychrolimnae LMG 22018.</title>
        <authorList>
            <person name="Kim D.-U."/>
        </authorList>
    </citation>
    <scope>NUCLEOTIDE SEQUENCE [LARGE SCALE GENOMIC DNA]</scope>
    <source>
        <strain evidence="5 6">LMG 22018</strain>
    </source>
</reference>
<evidence type="ECO:0000256" key="3">
    <source>
        <dbReference type="ARBA" id="ARBA00023125"/>
    </source>
</evidence>
<dbReference type="Pfam" id="PF01420">
    <property type="entry name" value="Methylase_S"/>
    <property type="match status" value="2"/>
</dbReference>
<dbReference type="Proteomes" id="UP000253676">
    <property type="component" value="Unassembled WGS sequence"/>
</dbReference>
<accession>A0A366AWW2</accession>
<dbReference type="EMBL" id="QNUX01000023">
    <property type="protein sequence ID" value="RBN48893.1"/>
    <property type="molecule type" value="Genomic_DNA"/>
</dbReference>
<gene>
    <name evidence="5" type="ORF">DR980_16235</name>
</gene>
<keyword evidence="3" id="KW-0238">DNA-binding</keyword>
<evidence type="ECO:0000313" key="5">
    <source>
        <dbReference type="EMBL" id="RBN48893.1"/>
    </source>
</evidence>
<evidence type="ECO:0000313" key="6">
    <source>
        <dbReference type="Proteomes" id="UP000253676"/>
    </source>
</evidence>
<feature type="domain" description="Type I restriction modification DNA specificity" evidence="4">
    <location>
        <begin position="220"/>
        <end position="374"/>
    </location>
</feature>
<keyword evidence="5" id="KW-0540">Nuclease</keyword>
<keyword evidence="5" id="KW-0378">Hydrolase</keyword>
<dbReference type="Gene3D" id="3.90.220.20">
    <property type="entry name" value="DNA methylase specificity domains"/>
    <property type="match status" value="3"/>
</dbReference>
<keyword evidence="6" id="KW-1185">Reference proteome</keyword>
<protein>
    <submittedName>
        <fullName evidence="5">Restriction endonuclease subunit S</fullName>
    </submittedName>
</protein>
<comment type="similarity">
    <text evidence="1">Belongs to the type-I restriction system S methylase family.</text>
</comment>
<dbReference type="InterPro" id="IPR052021">
    <property type="entry name" value="Type-I_RS_S_subunit"/>
</dbReference>
<proteinExistence type="inferred from homology"/>
<dbReference type="RefSeq" id="WP_167400576.1">
    <property type="nucleotide sequence ID" value="NZ_QNUX01000023.1"/>
</dbReference>
<dbReference type="InterPro" id="IPR044946">
    <property type="entry name" value="Restrct_endonuc_typeI_TRD_sf"/>
</dbReference>
<evidence type="ECO:0000256" key="1">
    <source>
        <dbReference type="ARBA" id="ARBA00010923"/>
    </source>
</evidence>